<dbReference type="InterPro" id="IPR014862">
    <property type="entry name" value="TrwC"/>
</dbReference>
<dbReference type="Gene3D" id="2.30.30.940">
    <property type="match status" value="1"/>
</dbReference>
<evidence type="ECO:0000259" key="3">
    <source>
        <dbReference type="Pfam" id="PF08751"/>
    </source>
</evidence>
<reference evidence="4 5" key="1">
    <citation type="submission" date="2021-01" db="EMBL/GenBank/DDBJ databases">
        <title>Whole genome shotgun sequence of Actinoplanes humidus NBRC 14915.</title>
        <authorList>
            <person name="Komaki H."/>
            <person name="Tamura T."/>
        </authorList>
    </citation>
    <scope>NUCLEOTIDE SEQUENCE [LARGE SCALE GENOMIC DNA]</scope>
    <source>
        <strain evidence="4 5">NBRC 14915</strain>
    </source>
</reference>
<dbReference type="InterPro" id="IPR050534">
    <property type="entry name" value="Coronavir_polyprotein_1ab"/>
</dbReference>
<name>A0ABQ4A1Y9_9ACTN</name>
<feature type="coiled-coil region" evidence="1">
    <location>
        <begin position="1352"/>
        <end position="1379"/>
    </location>
</feature>
<keyword evidence="5" id="KW-1185">Reference proteome</keyword>
<evidence type="ECO:0000313" key="5">
    <source>
        <dbReference type="Proteomes" id="UP000603200"/>
    </source>
</evidence>
<protein>
    <recommendedName>
        <fullName evidence="3">TrwC relaxase domain-containing protein</fullName>
    </recommendedName>
</protein>
<dbReference type="Pfam" id="PF08751">
    <property type="entry name" value="TrwC"/>
    <property type="match status" value="1"/>
</dbReference>
<dbReference type="Pfam" id="PF13604">
    <property type="entry name" value="AAA_30"/>
    <property type="match status" value="1"/>
</dbReference>
<evidence type="ECO:0000256" key="1">
    <source>
        <dbReference type="SAM" id="Coils"/>
    </source>
</evidence>
<comment type="caution">
    <text evidence="4">The sequence shown here is derived from an EMBL/GenBank/DDBJ whole genome shotgun (WGS) entry which is preliminary data.</text>
</comment>
<feature type="domain" description="TrwC relaxase" evidence="3">
    <location>
        <begin position="59"/>
        <end position="407"/>
    </location>
</feature>
<dbReference type="EMBL" id="BOMN01000113">
    <property type="protein sequence ID" value="GIE24872.1"/>
    <property type="molecule type" value="Genomic_DNA"/>
</dbReference>
<evidence type="ECO:0000256" key="2">
    <source>
        <dbReference type="SAM" id="MobiDB-lite"/>
    </source>
</evidence>
<gene>
    <name evidence="4" type="ORF">Ahu01nite_079740</name>
</gene>
<dbReference type="SUPFAM" id="SSF55464">
    <property type="entry name" value="Origin of replication-binding domain, RBD-like"/>
    <property type="match status" value="1"/>
</dbReference>
<proteinExistence type="predicted"/>
<dbReference type="InterPro" id="IPR027417">
    <property type="entry name" value="P-loop_NTPase"/>
</dbReference>
<accession>A0ABQ4A1Y9</accession>
<keyword evidence="1" id="KW-0175">Coiled coil</keyword>
<dbReference type="PANTHER" id="PTHR43788">
    <property type="entry name" value="DNA2/NAM7 HELICASE FAMILY MEMBER"/>
    <property type="match status" value="1"/>
</dbReference>
<dbReference type="PANTHER" id="PTHR43788:SF8">
    <property type="entry name" value="DNA-BINDING PROTEIN SMUBP-2"/>
    <property type="match status" value="1"/>
</dbReference>
<sequence>MVTKSFNIAHTISDQLKYQVTLNPFSELAHPLAFQCRKGVCRVPTLGGMLSVTRISPGAGIAYLTQQVATGRHDFRPAGASAAVAYHADPRAHGEAPGWWAGQSPALFGVHGQVTEKQLQNLIGEGSHPDTGEQLGRLWRKFEALDDDGRQAAVEKAWKALPEDATYEQIAQVWLRIWTAPERHPVAGFDVTVSPVKSVSLLWAFGDDQVKRDVMASHHDGVRAALEHLRAHGAFTRLGTNGIVQVDTDGLAAAVFDHRMSREKDPQLHSHIIVSSKVRVVRDGRETWLALDSKAFYQATIGARIAYERAVEHQLGRRLGVRFAARAGSPIREIVGFDPRAILHYSKRRGAVEAELDGRHSDPSTGREWIPTGRWRRSAQDATLRTRRPKDGPESTLEAVTRWQREDRQAGFNTAAEVRRIAAGRTVDPVGQQARQVIRFAQRHRTGQRVRLQDLDAAAVQLGLERDEQRSAVVTAAVRRLPHLAIERAVDELSAERAVFSVDHLELAIGRQLHVSPTTDRRSDWQQVQRYAAHAVQTRAGGLRVLTPPALLEWGETLIRSSDRQSIYSRHRDLKLSTEPVLAAEKELIAYATGHGAAAAPRALLEAVADRLDLSDEKRAALHFAVGDDRRATGIVGPAGTGKTYLQRAVGVAARQAGIPVLGLTVGQNAAFVLADATRDGDQPGIRTENIAMWLHAQTMPPEGTTPADWAFQPGQWVIIDEASQASTLDLVRLSQLLAPVGGKLILVGDPEQISTIGPGGMFRYLASLGTTTQLREVRRFTDPWEGPASLRLREGDTTVLAEYDRRGRVIAGHRADLISHVLDGWAADVLQGRTSLILVETEAEAADIATQARRLLIRAGIVQPGPTVALADGTHAGAGDLMVTRRNNRTLQAGDAFVANRTQWRILQLGPDGALLVENTTDHATTVLPGDYVADHVQLAYAATVDSAQGRTVDVARAIIDAATTRARLYVMATRGRLLNQLAVVTADEPPEAHPPAPVTAGITVLAEILRGDGTDRSGTETEQTLWADADTLRHWGPIYDDLTARTSTDQYTAIVRRVAGPAVADNLAADPAMSVLAFRLQTLAAAGYDPEYVLATAAAERELHSARDVAAVLGYRIHEKYGDVVPDPSIALSPTQAGTYTQRISAASSDIGDKLQQVAAICDTRIDALAQQAAADQPAWATALGPLPDDDPGRRQWASRAAVIAAYRDRYTITSDDPIGPEPSTRDVGRWGAWQRAQTVLGVATLSGQISTATDGQLRALIAAQREADQSAPTYVAGQLRMAHTQLVGAENHLRDARVDLATAQTAAASAARHADTMKPRWWHAGPLQTRAAISHQHAKTDALRADTTVDELQGRLTSARGRIDTARDRVHDLEGQHQTWTGWYTEALPTRYAGLAAAAETARRAQNLADDASSLADTVRATAARVRAIDATRPQPHARPVPHDLTAHAEAAQQRVLEDPELDPPFDRSEPEADHA</sequence>
<dbReference type="SUPFAM" id="SSF52540">
    <property type="entry name" value="P-loop containing nucleoside triphosphate hydrolases"/>
    <property type="match status" value="2"/>
</dbReference>
<evidence type="ECO:0000313" key="4">
    <source>
        <dbReference type="EMBL" id="GIE24872.1"/>
    </source>
</evidence>
<dbReference type="Proteomes" id="UP000603200">
    <property type="component" value="Unassembled WGS sequence"/>
</dbReference>
<dbReference type="Gene3D" id="3.40.50.300">
    <property type="entry name" value="P-loop containing nucleotide triphosphate hydrolases"/>
    <property type="match status" value="2"/>
</dbReference>
<organism evidence="4 5">
    <name type="scientific">Winogradskya humida</name>
    <dbReference type="NCBI Taxonomy" id="113566"/>
    <lineage>
        <taxon>Bacteria</taxon>
        <taxon>Bacillati</taxon>
        <taxon>Actinomycetota</taxon>
        <taxon>Actinomycetes</taxon>
        <taxon>Micromonosporales</taxon>
        <taxon>Micromonosporaceae</taxon>
        <taxon>Winogradskya</taxon>
    </lineage>
</organism>
<feature type="compositionally biased region" description="Basic and acidic residues" evidence="2">
    <location>
        <begin position="1468"/>
        <end position="1479"/>
    </location>
</feature>
<dbReference type="NCBIfam" id="NF041492">
    <property type="entry name" value="MobF"/>
    <property type="match status" value="1"/>
</dbReference>
<feature type="region of interest" description="Disordered" evidence="2">
    <location>
        <begin position="1433"/>
        <end position="1479"/>
    </location>
</feature>